<sequence>MSNGTFLVRITQIYQYHPDNVQLGAVFVNQNAGAHRIVLLTTQNQLNMKPQVGQQWEILKENNYSVRQQPVSVGGYVDVWRFMQPKLKCVMPDNGIGFVNFLSSEKEFVGIGRVKAQLLWAEFRSDIFTMLECEKDEPYKHDKSISNFQAIKDVLRSDGTVNALYQGFRKYANLKYASQLVEWEVEEPIQRQLFRLSGKDAIGFLKTNPYRLFSLGMRFSKVDEIAQKHFKVEPSDEIRLAAIIEQSLRLWSDKGHTVALWRDIEHTIRTYLNNDKLLIERAKQLTGDIIGFVKHDDKYYASGNYIFEKTIAKRLSKLSKMGSLWRSELEVAFTTSIPEGWKLEEAQARAVRTALVSHIFALTGGAGTGKTTTTKLIVDAYQKLGFSIYPVALSGKAARRLQQSIGINCMTIARLLRKDSIPDNSVLLIDEASMLDAYTMWRLVTLFSDKSRIVLVGDPNQLPPINAGLILHDVIKSGVINHVELDVVKRQGAISSIPAYSNDIRNGNKPSSLTTSDITFHESSDDLLQDAVSVYLKYDRAMIVASTNATVRNANLKLQAEVNPNGRLLDLTNMPITKGNYEFREGDPIVITLTNYKYDVQNGTLGVITNAEATEEYACLIELEDIGEDGSKKSLKVDWLLFEYIELAYALTLHKLQGSQAENVIVLLERSLLLDRSWLYTAITRAESKVHIIGKEYDFQYGINKRSALDTRKTALSEMLKNA</sequence>
<dbReference type="SMART" id="SM00382">
    <property type="entry name" value="AAA"/>
    <property type="match status" value="1"/>
</dbReference>
<dbReference type="InterPro" id="IPR027785">
    <property type="entry name" value="UvrD-like_helicase_C"/>
</dbReference>
<dbReference type="Gene3D" id="3.40.50.300">
    <property type="entry name" value="P-loop containing nucleotide triphosphate hydrolases"/>
    <property type="match status" value="2"/>
</dbReference>
<protein>
    <recommendedName>
        <fullName evidence="3">AAA+ ATPase domain-containing protein</fullName>
    </recommendedName>
</protein>
<dbReference type="Pfam" id="PF13538">
    <property type="entry name" value="UvrD_C_2"/>
    <property type="match status" value="1"/>
</dbReference>
<dbReference type="PANTHER" id="PTHR43788:SF6">
    <property type="entry name" value="DNA HELICASE B"/>
    <property type="match status" value="1"/>
</dbReference>
<dbReference type="CDD" id="cd17933">
    <property type="entry name" value="DEXSc_RecD-like"/>
    <property type="match status" value="1"/>
</dbReference>
<organism evidence="4 5">
    <name type="scientific">Vibrio kanaloae</name>
    <dbReference type="NCBI Taxonomy" id="170673"/>
    <lineage>
        <taxon>Bacteria</taxon>
        <taxon>Pseudomonadati</taxon>
        <taxon>Pseudomonadota</taxon>
        <taxon>Gammaproteobacteria</taxon>
        <taxon>Vibrionales</taxon>
        <taxon>Vibrionaceae</taxon>
        <taxon>Vibrio</taxon>
    </lineage>
</organism>
<dbReference type="CDD" id="cd18809">
    <property type="entry name" value="SF1_C_RecD"/>
    <property type="match status" value="1"/>
</dbReference>
<dbReference type="InterPro" id="IPR003593">
    <property type="entry name" value="AAA+_ATPase"/>
</dbReference>
<dbReference type="InterPro" id="IPR027417">
    <property type="entry name" value="P-loop_NTPase"/>
</dbReference>
<reference evidence="4 5" key="1">
    <citation type="submission" date="2019-04" db="EMBL/GenBank/DDBJ databases">
        <title>A reverse ecology approach based on a biological definition of microbial populations.</title>
        <authorList>
            <person name="Arevalo P."/>
            <person name="Vaninsberghe D."/>
            <person name="Elsherbini J."/>
            <person name="Gore J."/>
            <person name="Polz M."/>
        </authorList>
    </citation>
    <scope>NUCLEOTIDE SEQUENCE [LARGE SCALE GENOMIC DNA]</scope>
    <source>
        <strain evidence="4 5">10N.261.46.F4</strain>
    </source>
</reference>
<evidence type="ECO:0000256" key="2">
    <source>
        <dbReference type="ARBA" id="ARBA00022840"/>
    </source>
</evidence>
<feature type="domain" description="AAA+ ATPase" evidence="3">
    <location>
        <begin position="356"/>
        <end position="481"/>
    </location>
</feature>
<dbReference type="InterPro" id="IPR029493">
    <property type="entry name" value="RecD2-like_HHH"/>
</dbReference>
<keyword evidence="1" id="KW-0547">Nucleotide-binding</keyword>
<dbReference type="Pfam" id="PF14490">
    <property type="entry name" value="HHH_RecD2"/>
    <property type="match status" value="1"/>
</dbReference>
<dbReference type="AlphaFoldDB" id="A0A4U1ZMC4"/>
<dbReference type="InterPro" id="IPR050534">
    <property type="entry name" value="Coronavir_polyprotein_1ab"/>
</dbReference>
<dbReference type="EMBL" id="SYUV01000015">
    <property type="protein sequence ID" value="TKF34311.1"/>
    <property type="molecule type" value="Genomic_DNA"/>
</dbReference>
<dbReference type="Gene3D" id="1.10.10.2220">
    <property type="match status" value="1"/>
</dbReference>
<evidence type="ECO:0000259" key="3">
    <source>
        <dbReference type="SMART" id="SM00382"/>
    </source>
</evidence>
<comment type="caution">
    <text evidence="4">The sequence shown here is derived from an EMBL/GenBank/DDBJ whole genome shotgun (WGS) entry which is preliminary data.</text>
</comment>
<accession>A0A4U1ZMC4</accession>
<evidence type="ECO:0000313" key="4">
    <source>
        <dbReference type="EMBL" id="TKF34311.1"/>
    </source>
</evidence>
<dbReference type="Gene3D" id="2.30.30.940">
    <property type="match status" value="1"/>
</dbReference>
<dbReference type="GO" id="GO:0003678">
    <property type="term" value="F:DNA helicase activity"/>
    <property type="evidence" value="ECO:0007669"/>
    <property type="project" value="UniProtKB-ARBA"/>
</dbReference>
<dbReference type="Pfam" id="PF13604">
    <property type="entry name" value="AAA_30"/>
    <property type="match status" value="1"/>
</dbReference>
<dbReference type="RefSeq" id="WP_136979400.1">
    <property type="nucleotide sequence ID" value="NZ_SYUV01000015.1"/>
</dbReference>
<proteinExistence type="predicted"/>
<dbReference type="PANTHER" id="PTHR43788">
    <property type="entry name" value="DNA2/NAM7 HELICASE FAMILY MEMBER"/>
    <property type="match status" value="1"/>
</dbReference>
<keyword evidence="2" id="KW-0067">ATP-binding</keyword>
<evidence type="ECO:0000313" key="5">
    <source>
        <dbReference type="Proteomes" id="UP000307574"/>
    </source>
</evidence>
<dbReference type="Proteomes" id="UP000307574">
    <property type="component" value="Unassembled WGS sequence"/>
</dbReference>
<name>A0A4U1ZMC4_9VIBR</name>
<evidence type="ECO:0000256" key="1">
    <source>
        <dbReference type="ARBA" id="ARBA00022741"/>
    </source>
</evidence>
<dbReference type="SUPFAM" id="SSF52540">
    <property type="entry name" value="P-loop containing nucleoside triphosphate hydrolases"/>
    <property type="match status" value="2"/>
</dbReference>
<dbReference type="GO" id="GO:0005524">
    <property type="term" value="F:ATP binding"/>
    <property type="evidence" value="ECO:0007669"/>
    <property type="project" value="UniProtKB-KW"/>
</dbReference>
<gene>
    <name evidence="4" type="ORF">FCV50_05160</name>
</gene>